<gene>
    <name evidence="5" type="ORF">CXR34_02100</name>
</gene>
<dbReference type="AlphaFoldDB" id="A0A2K9DMH1"/>
<dbReference type="Pfam" id="PF00392">
    <property type="entry name" value="GntR"/>
    <property type="match status" value="1"/>
</dbReference>
<accession>A0A2K9DMH1</accession>
<dbReference type="EMBL" id="CP025299">
    <property type="protein sequence ID" value="AUG28366.1"/>
    <property type="molecule type" value="Genomic_DNA"/>
</dbReference>
<dbReference type="Proteomes" id="UP000233276">
    <property type="component" value="Chromosome"/>
</dbReference>
<dbReference type="SUPFAM" id="SSF46785">
    <property type="entry name" value="Winged helix' DNA-binding domain"/>
    <property type="match status" value="1"/>
</dbReference>
<dbReference type="KEGG" id="mhos:CXR34_02100"/>
<dbReference type="Gene3D" id="1.10.10.10">
    <property type="entry name" value="Winged helix-like DNA-binding domain superfamily/Winged helix DNA-binding domain"/>
    <property type="match status" value="1"/>
</dbReference>
<evidence type="ECO:0000256" key="2">
    <source>
        <dbReference type="ARBA" id="ARBA00023125"/>
    </source>
</evidence>
<feature type="domain" description="HTH gntR-type" evidence="4">
    <location>
        <begin position="22"/>
        <end position="93"/>
    </location>
</feature>
<proteinExistence type="predicted"/>
<reference evidence="5 6" key="1">
    <citation type="submission" date="2017-12" db="EMBL/GenBank/DDBJ databases">
        <title>Isolation and characterization of estrogens degradatiion strain Microbacterium hominis SJTG1.</title>
        <authorList>
            <person name="Xiong W."/>
            <person name="Yin C."/>
            <person name="Zheng D."/>
            <person name="Liang R."/>
        </authorList>
    </citation>
    <scope>NUCLEOTIDE SEQUENCE [LARGE SCALE GENOMIC DNA]</scope>
    <source>
        <strain evidence="5 6">SJTG1</strain>
    </source>
</reference>
<evidence type="ECO:0000313" key="5">
    <source>
        <dbReference type="EMBL" id="AUG28366.1"/>
    </source>
</evidence>
<name>A0A2K9DMH1_9MICO</name>
<protein>
    <recommendedName>
        <fullName evidence="4">HTH gntR-type domain-containing protein</fullName>
    </recommendedName>
</protein>
<dbReference type="PANTHER" id="PTHR43537">
    <property type="entry name" value="TRANSCRIPTIONAL REGULATOR, GNTR FAMILY"/>
    <property type="match status" value="1"/>
</dbReference>
<dbReference type="GO" id="GO:0003700">
    <property type="term" value="F:DNA-binding transcription factor activity"/>
    <property type="evidence" value="ECO:0007669"/>
    <property type="project" value="InterPro"/>
</dbReference>
<organism evidence="5 6">
    <name type="scientific">Microbacterium hominis</name>
    <dbReference type="NCBI Taxonomy" id="162426"/>
    <lineage>
        <taxon>Bacteria</taxon>
        <taxon>Bacillati</taxon>
        <taxon>Actinomycetota</taxon>
        <taxon>Actinomycetes</taxon>
        <taxon>Micrococcales</taxon>
        <taxon>Microbacteriaceae</taxon>
        <taxon>Microbacterium</taxon>
    </lineage>
</organism>
<dbReference type="InterPro" id="IPR036390">
    <property type="entry name" value="WH_DNA-bd_sf"/>
</dbReference>
<dbReference type="InterPro" id="IPR000524">
    <property type="entry name" value="Tscrpt_reg_HTH_GntR"/>
</dbReference>
<dbReference type="InterPro" id="IPR036388">
    <property type="entry name" value="WH-like_DNA-bd_sf"/>
</dbReference>
<dbReference type="RefSeq" id="WP_101305394.1">
    <property type="nucleotide sequence ID" value="NZ_CP025299.1"/>
</dbReference>
<evidence type="ECO:0000259" key="4">
    <source>
        <dbReference type="PROSITE" id="PS50949"/>
    </source>
</evidence>
<keyword evidence="2" id="KW-0238">DNA-binding</keyword>
<keyword evidence="3" id="KW-0804">Transcription</keyword>
<evidence type="ECO:0000256" key="3">
    <source>
        <dbReference type="ARBA" id="ARBA00023163"/>
    </source>
</evidence>
<dbReference type="PRINTS" id="PR00035">
    <property type="entry name" value="HTHGNTR"/>
</dbReference>
<dbReference type="PANTHER" id="PTHR43537:SF24">
    <property type="entry name" value="GLUCONATE OPERON TRANSCRIPTIONAL REPRESSOR"/>
    <property type="match status" value="1"/>
</dbReference>
<evidence type="ECO:0000313" key="6">
    <source>
        <dbReference type="Proteomes" id="UP000233276"/>
    </source>
</evidence>
<dbReference type="PROSITE" id="PS50949">
    <property type="entry name" value="HTH_GNTR"/>
    <property type="match status" value="1"/>
</dbReference>
<dbReference type="GO" id="GO:0003677">
    <property type="term" value="F:DNA binding"/>
    <property type="evidence" value="ECO:0007669"/>
    <property type="project" value="UniProtKB-KW"/>
</dbReference>
<keyword evidence="1" id="KW-0805">Transcription regulation</keyword>
<sequence>MALRRVPRDVSCRNIGCAPARRDRIESEAGRVRVDTVDGPRVRRSGGISTLRDRELAQRLHVSRTPVREALMRLERIGLVEIEPSRFTRVTAVDEAMVRHHRELAGYMAGVAAHMAMPRSR</sequence>
<evidence type="ECO:0000256" key="1">
    <source>
        <dbReference type="ARBA" id="ARBA00023015"/>
    </source>
</evidence>